<feature type="domain" description="Ferritin/DPS" evidence="3">
    <location>
        <begin position="36"/>
        <end position="173"/>
    </location>
</feature>
<dbReference type="Proteomes" id="UP001156666">
    <property type="component" value="Unassembled WGS sequence"/>
</dbReference>
<comment type="similarity">
    <text evidence="1 2">Belongs to the Dps family.</text>
</comment>
<sequence>MINFLTEIDHHFFKIKITIKMNYLGFKPENIEKTVDELNQLLCNYQIYYQNLRNYHWNIGGEHFFDLHIKFEELYNEAKVSIDEIAERVLTLRQKPTSTLAEYLKNADINERSTDDPKKMVANILDDHKKIITNLRSVIETAGDASDEGTIDMTAGFLASVEKNSWMLDAWLNR</sequence>
<gene>
    <name evidence="4" type="ORF">GCM10007940_03460</name>
</gene>
<proteinExistence type="inferred from homology"/>
<dbReference type="SUPFAM" id="SSF47240">
    <property type="entry name" value="Ferritin-like"/>
    <property type="match status" value="1"/>
</dbReference>
<dbReference type="CDD" id="cd01043">
    <property type="entry name" value="DPS"/>
    <property type="match status" value="1"/>
</dbReference>
<evidence type="ECO:0000259" key="3">
    <source>
        <dbReference type="Pfam" id="PF00210"/>
    </source>
</evidence>
<dbReference type="InterPro" id="IPR009078">
    <property type="entry name" value="Ferritin-like_SF"/>
</dbReference>
<protein>
    <submittedName>
        <fullName evidence="4">DNA starvation/stationary phase protection protein</fullName>
    </submittedName>
</protein>
<evidence type="ECO:0000256" key="2">
    <source>
        <dbReference type="RuleBase" id="RU003875"/>
    </source>
</evidence>
<dbReference type="GO" id="GO:0008199">
    <property type="term" value="F:ferric iron binding"/>
    <property type="evidence" value="ECO:0007669"/>
    <property type="project" value="InterPro"/>
</dbReference>
<dbReference type="Gene3D" id="1.20.1260.10">
    <property type="match status" value="1"/>
</dbReference>
<dbReference type="PRINTS" id="PR01346">
    <property type="entry name" value="HELNAPAPROT"/>
</dbReference>
<dbReference type="InterPro" id="IPR012347">
    <property type="entry name" value="Ferritin-like"/>
</dbReference>
<dbReference type="InterPro" id="IPR002177">
    <property type="entry name" value="DPS_DNA-bd"/>
</dbReference>
<dbReference type="InterPro" id="IPR008331">
    <property type="entry name" value="Ferritin_DPS_dom"/>
</dbReference>
<reference evidence="4" key="2">
    <citation type="submission" date="2023-01" db="EMBL/GenBank/DDBJ databases">
        <title>Draft genome sequence of Portibacter lacus strain NBRC 108769.</title>
        <authorList>
            <person name="Sun Q."/>
            <person name="Mori K."/>
        </authorList>
    </citation>
    <scope>NUCLEOTIDE SEQUENCE</scope>
    <source>
        <strain evidence="4">NBRC 108769</strain>
    </source>
</reference>
<comment type="caution">
    <text evidence="4">The sequence shown here is derived from an EMBL/GenBank/DDBJ whole genome shotgun (WGS) entry which is preliminary data.</text>
</comment>
<evidence type="ECO:0000256" key="1">
    <source>
        <dbReference type="ARBA" id="ARBA00009497"/>
    </source>
</evidence>
<organism evidence="4 5">
    <name type="scientific">Portibacter lacus</name>
    <dbReference type="NCBI Taxonomy" id="1099794"/>
    <lineage>
        <taxon>Bacteria</taxon>
        <taxon>Pseudomonadati</taxon>
        <taxon>Bacteroidota</taxon>
        <taxon>Saprospiria</taxon>
        <taxon>Saprospirales</taxon>
        <taxon>Haliscomenobacteraceae</taxon>
        <taxon>Portibacter</taxon>
    </lineage>
</organism>
<keyword evidence="5" id="KW-1185">Reference proteome</keyword>
<dbReference type="EMBL" id="BSOH01000001">
    <property type="protein sequence ID" value="GLR15731.1"/>
    <property type="molecule type" value="Genomic_DNA"/>
</dbReference>
<dbReference type="PIRSF" id="PIRSF005900">
    <property type="entry name" value="Dps"/>
    <property type="match status" value="1"/>
</dbReference>
<dbReference type="PANTHER" id="PTHR42932">
    <property type="entry name" value="GENERAL STRESS PROTEIN 20U"/>
    <property type="match status" value="1"/>
</dbReference>
<dbReference type="GO" id="GO:0016722">
    <property type="term" value="F:oxidoreductase activity, acting on metal ions"/>
    <property type="evidence" value="ECO:0007669"/>
    <property type="project" value="InterPro"/>
</dbReference>
<reference evidence="4" key="1">
    <citation type="journal article" date="2014" name="Int. J. Syst. Evol. Microbiol.">
        <title>Complete genome sequence of Corynebacterium casei LMG S-19264T (=DSM 44701T), isolated from a smear-ripened cheese.</title>
        <authorList>
            <consortium name="US DOE Joint Genome Institute (JGI-PGF)"/>
            <person name="Walter F."/>
            <person name="Albersmeier A."/>
            <person name="Kalinowski J."/>
            <person name="Ruckert C."/>
        </authorList>
    </citation>
    <scope>NUCLEOTIDE SEQUENCE</scope>
    <source>
        <strain evidence="4">NBRC 108769</strain>
    </source>
</reference>
<dbReference type="PANTHER" id="PTHR42932:SF1">
    <property type="entry name" value="GENERAL STRESS PROTEIN 20U"/>
    <property type="match status" value="1"/>
</dbReference>
<dbReference type="InterPro" id="IPR023188">
    <property type="entry name" value="DPS_DNA-bd_CS"/>
</dbReference>
<dbReference type="AlphaFoldDB" id="A0AA37WBT7"/>
<accession>A0AA37WBT7</accession>
<name>A0AA37WBT7_9BACT</name>
<dbReference type="PROSITE" id="PS00818">
    <property type="entry name" value="DPS_1"/>
    <property type="match status" value="1"/>
</dbReference>
<dbReference type="Pfam" id="PF00210">
    <property type="entry name" value="Ferritin"/>
    <property type="match status" value="1"/>
</dbReference>
<evidence type="ECO:0000313" key="4">
    <source>
        <dbReference type="EMBL" id="GLR15731.1"/>
    </source>
</evidence>
<evidence type="ECO:0000313" key="5">
    <source>
        <dbReference type="Proteomes" id="UP001156666"/>
    </source>
</evidence>